<sequence>CSILHLFLQDEISSPISTQIFDFCDPELFPETLQNSEVTSCSNGCYEENSSYVTNLTIAPDIDKFNSYQDNNANTNTNTTSTTTSTNTTTSATTNTNNSNLSIIFDSPEQIDNDISASIDFSPSPPFSVPIFLPNQQEQFDFSSVQPQMPLSDVVVDGLSVSQYPVDPVAALMGPPLSSVFEEDCLSSVPSYVPLNSSSTSCSFLGPAMGSYMPSASINVAISADSGIFAGGILMGSDLTPQELDYQGDNGGIFCPDSIQRVFNPGDLQALSSENQQLVGAAGNSTPLASEISNFDDPIMKVGKLSVEQRLEKISRYLKKKGQRNFSKKIKYACRKTLADSRPRVRGRFAKNDDFVETPRNACGNHEEDDDDEVIVKEEEDMVDSSDIFAHISGVNSFKCNYPIQSWI</sequence>
<dbReference type="GO" id="GO:0003700">
    <property type="term" value="F:DNA-binding transcription factor activity"/>
    <property type="evidence" value="ECO:0007669"/>
    <property type="project" value="TreeGrafter"/>
</dbReference>
<dbReference type="STRING" id="3775.A0A1Q3D7D4"/>
<keyword evidence="2 3" id="KW-0539">Nucleus</keyword>
<protein>
    <submittedName>
        <fullName evidence="6">CCT domain-containing protein</fullName>
    </submittedName>
</protein>
<keyword evidence="7" id="KW-1185">Reference proteome</keyword>
<reference evidence="7" key="1">
    <citation type="submission" date="2016-04" db="EMBL/GenBank/DDBJ databases">
        <title>Cephalotus genome sequencing.</title>
        <authorList>
            <person name="Fukushima K."/>
            <person name="Hasebe M."/>
            <person name="Fang X."/>
        </authorList>
    </citation>
    <scope>NUCLEOTIDE SEQUENCE [LARGE SCALE GENOMIC DNA]</scope>
    <source>
        <strain evidence="7">cv. St1</strain>
    </source>
</reference>
<dbReference type="AlphaFoldDB" id="A0A1Q3D7D4"/>
<dbReference type="GO" id="GO:0009909">
    <property type="term" value="P:regulation of flower development"/>
    <property type="evidence" value="ECO:0007669"/>
    <property type="project" value="InterPro"/>
</dbReference>
<evidence type="ECO:0000256" key="3">
    <source>
        <dbReference type="PROSITE-ProRule" id="PRU00357"/>
    </source>
</evidence>
<dbReference type="PROSITE" id="PS51017">
    <property type="entry name" value="CCT"/>
    <property type="match status" value="1"/>
</dbReference>
<feature type="domain" description="CCT" evidence="5">
    <location>
        <begin position="310"/>
        <end position="352"/>
    </location>
</feature>
<dbReference type="Pfam" id="PF06203">
    <property type="entry name" value="CCT"/>
    <property type="match status" value="1"/>
</dbReference>
<dbReference type="EMBL" id="BDDD01004800">
    <property type="protein sequence ID" value="GAV88345.1"/>
    <property type="molecule type" value="Genomic_DNA"/>
</dbReference>
<gene>
    <name evidence="6" type="ORF">CFOL_v3_31768</name>
</gene>
<organism evidence="6 7">
    <name type="scientific">Cephalotus follicularis</name>
    <name type="common">Albany pitcher plant</name>
    <dbReference type="NCBI Taxonomy" id="3775"/>
    <lineage>
        <taxon>Eukaryota</taxon>
        <taxon>Viridiplantae</taxon>
        <taxon>Streptophyta</taxon>
        <taxon>Embryophyta</taxon>
        <taxon>Tracheophyta</taxon>
        <taxon>Spermatophyta</taxon>
        <taxon>Magnoliopsida</taxon>
        <taxon>eudicotyledons</taxon>
        <taxon>Gunneridae</taxon>
        <taxon>Pentapetalae</taxon>
        <taxon>rosids</taxon>
        <taxon>fabids</taxon>
        <taxon>Oxalidales</taxon>
        <taxon>Cephalotaceae</taxon>
        <taxon>Cephalotus</taxon>
    </lineage>
</organism>
<evidence type="ECO:0000256" key="2">
    <source>
        <dbReference type="ARBA" id="ARBA00023242"/>
    </source>
</evidence>
<evidence type="ECO:0000256" key="4">
    <source>
        <dbReference type="SAM" id="MobiDB-lite"/>
    </source>
</evidence>
<evidence type="ECO:0000259" key="5">
    <source>
        <dbReference type="PROSITE" id="PS51017"/>
    </source>
</evidence>
<dbReference type="Proteomes" id="UP000187406">
    <property type="component" value="Unassembled WGS sequence"/>
</dbReference>
<comment type="subcellular location">
    <subcellularLocation>
        <location evidence="1 3">Nucleus</location>
    </subcellularLocation>
</comment>
<name>A0A1Q3D7D4_CEPFO</name>
<proteinExistence type="predicted"/>
<feature type="compositionally biased region" description="Low complexity" evidence="4">
    <location>
        <begin position="73"/>
        <end position="100"/>
    </location>
</feature>
<evidence type="ECO:0000313" key="6">
    <source>
        <dbReference type="EMBL" id="GAV88345.1"/>
    </source>
</evidence>
<comment type="caution">
    <text evidence="6">The sequence shown here is derived from an EMBL/GenBank/DDBJ whole genome shotgun (WGS) entry which is preliminary data.</text>
</comment>
<feature type="non-terminal residue" evidence="6">
    <location>
        <position position="1"/>
    </location>
</feature>
<evidence type="ECO:0000313" key="7">
    <source>
        <dbReference type="Proteomes" id="UP000187406"/>
    </source>
</evidence>
<evidence type="ECO:0000256" key="1">
    <source>
        <dbReference type="ARBA" id="ARBA00004123"/>
    </source>
</evidence>
<dbReference type="InParanoid" id="A0A1Q3D7D4"/>
<dbReference type="OrthoDB" id="153872at2759"/>
<dbReference type="PANTHER" id="PTHR31319:SF110">
    <property type="entry name" value="CCT MOTIF FAMILY PROTEIN"/>
    <property type="match status" value="1"/>
</dbReference>
<dbReference type="PANTHER" id="PTHR31319">
    <property type="entry name" value="ZINC FINGER PROTEIN CONSTANS-LIKE 4"/>
    <property type="match status" value="1"/>
</dbReference>
<dbReference type="InterPro" id="IPR010402">
    <property type="entry name" value="CCT_domain"/>
</dbReference>
<accession>A0A1Q3D7D4</accession>
<feature type="region of interest" description="Disordered" evidence="4">
    <location>
        <begin position="73"/>
        <end position="101"/>
    </location>
</feature>
<dbReference type="GO" id="GO:0005634">
    <property type="term" value="C:nucleus"/>
    <property type="evidence" value="ECO:0007669"/>
    <property type="project" value="UniProtKB-SubCell"/>
</dbReference>
<dbReference type="InterPro" id="IPR045281">
    <property type="entry name" value="CONSTANS-like"/>
</dbReference>